<dbReference type="AlphaFoldDB" id="A0A6B3KNN1"/>
<gene>
    <name evidence="1" type="ORF">G3W62_17065</name>
</gene>
<dbReference type="SUPFAM" id="SSF160424">
    <property type="entry name" value="BH3703-like"/>
    <property type="match status" value="1"/>
</dbReference>
<dbReference type="GeneID" id="63991083"/>
<sequence length="101" mass="11294">MITKDVELLSEILNAIEVGVGVEYDFLEYEVVVGCGYIDTALVVKLNGVDVDQCNFSINDSLIYKAARSLKEMAVGRGEDWTSFVISFKKGEQVKVNFNYE</sequence>
<accession>A0A6B3KNN1</accession>
<dbReference type="RefSeq" id="WP_046934926.1">
    <property type="nucleotide sequence ID" value="NZ_CP018467.1"/>
</dbReference>
<reference evidence="1" key="1">
    <citation type="submission" date="2019-11" db="EMBL/GenBank/DDBJ databases">
        <title>Genome-resolved metagenomics to study the prevalence of co-infection and intraspecific heterogeneity among plant pathogen metapopulations.</title>
        <authorList>
            <person name="Newberry E."/>
            <person name="Bhandari R."/>
            <person name="Kemble J."/>
            <person name="Sikora E."/>
            <person name="Potnis N."/>
        </authorList>
    </citation>
    <scope>NUCLEOTIDE SEQUENCE</scope>
    <source>
        <strain evidence="1">Xe_Pep_Tuscaloosa_18b</strain>
    </source>
</reference>
<protein>
    <submittedName>
        <fullName evidence="1">Uncharacterized protein</fullName>
    </submittedName>
</protein>
<comment type="caution">
    <text evidence="1">The sequence shown here is derived from an EMBL/GenBank/DDBJ whole genome shotgun (WGS) entry which is preliminary data.</text>
</comment>
<evidence type="ECO:0000313" key="1">
    <source>
        <dbReference type="EMBL" id="NEK74459.1"/>
    </source>
</evidence>
<dbReference type="InterPro" id="IPR036170">
    <property type="entry name" value="YezG-like_sf"/>
</dbReference>
<proteinExistence type="predicted"/>
<name>A0A6B3KNN1_XANEU</name>
<dbReference type="EMBL" id="JAAGYV010000150">
    <property type="protein sequence ID" value="NEK74459.1"/>
    <property type="molecule type" value="Genomic_DNA"/>
</dbReference>
<organism evidence="1">
    <name type="scientific">Xanthomonas euvesicatoria</name>
    <dbReference type="NCBI Taxonomy" id="456327"/>
    <lineage>
        <taxon>Bacteria</taxon>
        <taxon>Pseudomonadati</taxon>
        <taxon>Pseudomonadota</taxon>
        <taxon>Gammaproteobacteria</taxon>
        <taxon>Lysobacterales</taxon>
        <taxon>Lysobacteraceae</taxon>
        <taxon>Xanthomonas</taxon>
    </lineage>
</organism>